<reference evidence="1 2" key="1">
    <citation type="submission" date="2024-01" db="EMBL/GenBank/DDBJ databases">
        <authorList>
            <person name="Kunselman E."/>
        </authorList>
    </citation>
    <scope>NUCLEOTIDE SEQUENCE [LARGE SCALE GENOMIC DNA]</scope>
    <source>
        <strain evidence="1">2 abalone samples</strain>
    </source>
</reference>
<keyword evidence="2" id="KW-1185">Reference proteome</keyword>
<evidence type="ECO:0000313" key="1">
    <source>
        <dbReference type="EMBL" id="CAK8163516.1"/>
    </source>
</evidence>
<dbReference type="RefSeq" id="WP_338364789.1">
    <property type="nucleotide sequence ID" value="NZ_CAWVOK010000033.1"/>
</dbReference>
<sequence length="400" mass="44927">MELLHSLQKNLIKINEWLDNEKTKLEPNIYISADIRSSGSKIAPVDINFFPACFNNLSQKSRIKTSQSFSEFFHNAKVQNILIIPENYTRNIMYLKNVLAIQKIIKISGLSCAIGSTMITEDITIPLGNGEQITIHAMEKTEYVLHNTAIHNPDALLLNTDLTSGTIDLPAKLKHKIFPEQVFGWHNRQKSKSFDIYNNVCMNFAKEFALDPWFFSAISTSCHGISFKERANIDLLAEKINQTIEQISEAYKSHGVKSRPAVFVKANNGSHGMGIFIAKSGDDIMAMNKKNRDSMHKIKHQSIVDSVVIQEAIPTNEFDNTAPKEHIALLVAGNLITFIARSNKNKNAGDNLNQLGATFKDELEKLNDPMYKIIAKLVAIAAANERKIMLENSQSLDIRK</sequence>
<protein>
    <submittedName>
        <fullName evidence="1">Glutamate--cysteine ligase</fullName>
        <ecNumber evidence="1">6.3.2.2</ecNumber>
    </submittedName>
</protein>
<gene>
    <name evidence="1" type="ORF">CAXC1_70040</name>
</gene>
<proteinExistence type="predicted"/>
<dbReference type="EC" id="6.3.2.2" evidence="1"/>
<dbReference type="SUPFAM" id="SSF56059">
    <property type="entry name" value="Glutathione synthetase ATP-binding domain-like"/>
    <property type="match status" value="1"/>
</dbReference>
<name>A0ABM9N940_9RICK</name>
<dbReference type="InterPro" id="IPR011718">
    <property type="entry name" value="GshA"/>
</dbReference>
<accession>A0ABM9N940</accession>
<dbReference type="EMBL" id="CAWVOK010000033">
    <property type="protein sequence ID" value="CAK8163516.1"/>
    <property type="molecule type" value="Genomic_DNA"/>
</dbReference>
<comment type="caution">
    <text evidence="1">The sequence shown here is derived from an EMBL/GenBank/DDBJ whole genome shotgun (WGS) entry which is preliminary data.</text>
</comment>
<evidence type="ECO:0000313" key="2">
    <source>
        <dbReference type="Proteomes" id="UP001314181"/>
    </source>
</evidence>
<dbReference type="NCBIfam" id="TIGR02049">
    <property type="entry name" value="gshA_ferroox"/>
    <property type="match status" value="1"/>
</dbReference>
<dbReference type="Gene3D" id="3.40.50.11280">
    <property type="entry name" value="Glutamate-cysteine ligase, N-terminal domain"/>
    <property type="match status" value="1"/>
</dbReference>
<dbReference type="GO" id="GO:0004357">
    <property type="term" value="F:glutamate-cysteine ligase activity"/>
    <property type="evidence" value="ECO:0007669"/>
    <property type="project" value="UniProtKB-EC"/>
</dbReference>
<keyword evidence="1" id="KW-0436">Ligase</keyword>
<dbReference type="Pfam" id="PF08886">
    <property type="entry name" value="GshA"/>
    <property type="match status" value="1"/>
</dbReference>
<dbReference type="Proteomes" id="UP001314181">
    <property type="component" value="Unassembled WGS sequence"/>
</dbReference>
<dbReference type="InterPro" id="IPR042520">
    <property type="entry name" value="GshA_N"/>
</dbReference>
<organism evidence="1 2">
    <name type="scientific">Candidatus Xenohaliotis californiensis</name>
    <dbReference type="NCBI Taxonomy" id="84677"/>
    <lineage>
        <taxon>Bacteria</taxon>
        <taxon>Pseudomonadati</taxon>
        <taxon>Pseudomonadota</taxon>
        <taxon>Alphaproteobacteria</taxon>
        <taxon>Rickettsiales</taxon>
        <taxon>Anaplasmataceae</taxon>
        <taxon>Candidatus Xenohaliotis</taxon>
    </lineage>
</organism>